<dbReference type="EMBL" id="JARBHB010000010">
    <property type="protein sequence ID" value="KAJ8873470.1"/>
    <property type="molecule type" value="Genomic_DNA"/>
</dbReference>
<name>A0ABQ9GN86_9NEOP</name>
<dbReference type="InterPro" id="IPR049012">
    <property type="entry name" value="Mutator_transp_dom"/>
</dbReference>
<evidence type="ECO:0000313" key="2">
    <source>
        <dbReference type="EMBL" id="KAJ8873470.1"/>
    </source>
</evidence>
<reference evidence="2 3" key="1">
    <citation type="submission" date="2023-02" db="EMBL/GenBank/DDBJ databases">
        <title>LHISI_Scaffold_Assembly.</title>
        <authorList>
            <person name="Stuart O.P."/>
            <person name="Cleave R."/>
            <person name="Magrath M.J.L."/>
            <person name="Mikheyev A.S."/>
        </authorList>
    </citation>
    <scope>NUCLEOTIDE SEQUENCE [LARGE SCALE GENOMIC DNA]</scope>
    <source>
        <strain evidence="2">Daus_M_001</strain>
        <tissue evidence="2">Leg muscle</tissue>
    </source>
</reference>
<feature type="domain" description="Mutator-like transposase" evidence="1">
    <location>
        <begin position="2"/>
        <end position="69"/>
    </location>
</feature>
<comment type="caution">
    <text evidence="2">The sequence shown here is derived from an EMBL/GenBank/DDBJ whole genome shotgun (WGS) entry which is preliminary data.</text>
</comment>
<keyword evidence="3" id="KW-1185">Reference proteome</keyword>
<accession>A0ABQ9GN86</accession>
<dbReference type="Proteomes" id="UP001159363">
    <property type="component" value="Chromosome 9"/>
</dbReference>
<dbReference type="Pfam" id="PF20700">
    <property type="entry name" value="Mutator"/>
    <property type="match status" value="1"/>
</dbReference>
<protein>
    <recommendedName>
        <fullName evidence="1">Mutator-like transposase domain-containing protein</fullName>
    </recommendedName>
</protein>
<evidence type="ECO:0000313" key="3">
    <source>
        <dbReference type="Proteomes" id="UP001159363"/>
    </source>
</evidence>
<proteinExistence type="predicted"/>
<sequence>MNVNTAAVSGSMAIGLGFSQLGEFFAALDRPFMSKSTWKSRQEQVSTVFQEVANKEMEKAAKDGAILARKCVDVD</sequence>
<gene>
    <name evidence="2" type="ORF">PR048_024288</name>
</gene>
<organism evidence="2 3">
    <name type="scientific">Dryococelus australis</name>
    <dbReference type="NCBI Taxonomy" id="614101"/>
    <lineage>
        <taxon>Eukaryota</taxon>
        <taxon>Metazoa</taxon>
        <taxon>Ecdysozoa</taxon>
        <taxon>Arthropoda</taxon>
        <taxon>Hexapoda</taxon>
        <taxon>Insecta</taxon>
        <taxon>Pterygota</taxon>
        <taxon>Neoptera</taxon>
        <taxon>Polyneoptera</taxon>
        <taxon>Phasmatodea</taxon>
        <taxon>Verophasmatodea</taxon>
        <taxon>Anareolatae</taxon>
        <taxon>Phasmatidae</taxon>
        <taxon>Eurycanthinae</taxon>
        <taxon>Dryococelus</taxon>
    </lineage>
</organism>
<evidence type="ECO:0000259" key="1">
    <source>
        <dbReference type="Pfam" id="PF20700"/>
    </source>
</evidence>